<dbReference type="EMBL" id="FQWT01000001">
    <property type="protein sequence ID" value="SHG63560.1"/>
    <property type="molecule type" value="Genomic_DNA"/>
</dbReference>
<dbReference type="RefSeq" id="WP_155859173.1">
    <property type="nucleotide sequence ID" value="NZ_FQWT01000001.1"/>
</dbReference>
<accession>A0A1M5LF48</accession>
<name>A0A1M5LF48_9FLAO</name>
<reference evidence="2" key="1">
    <citation type="submission" date="2016-11" db="EMBL/GenBank/DDBJ databases">
        <authorList>
            <person name="Varghese N."/>
            <person name="Submissions S."/>
        </authorList>
    </citation>
    <scope>NUCLEOTIDE SEQUENCE [LARGE SCALE GENOMIC DNA]</scope>
    <source>
        <strain evidence="2">DSM 19055</strain>
    </source>
</reference>
<gene>
    <name evidence="1" type="ORF">SAMN05421866_1061</name>
</gene>
<keyword evidence="2" id="KW-1185">Reference proteome</keyword>
<dbReference type="AlphaFoldDB" id="A0A1M5LF48"/>
<dbReference type="Proteomes" id="UP000184047">
    <property type="component" value="Unassembled WGS sequence"/>
</dbReference>
<proteinExistence type="predicted"/>
<evidence type="ECO:0000313" key="1">
    <source>
        <dbReference type="EMBL" id="SHG63560.1"/>
    </source>
</evidence>
<evidence type="ECO:0000313" key="2">
    <source>
        <dbReference type="Proteomes" id="UP000184047"/>
    </source>
</evidence>
<protein>
    <recommendedName>
        <fullName evidence="3">Bacteriocin-type signal sequence-containing protein</fullName>
    </recommendedName>
</protein>
<evidence type="ECO:0008006" key="3">
    <source>
        <dbReference type="Google" id="ProtNLM"/>
    </source>
</evidence>
<organism evidence="1 2">
    <name type="scientific">Chryseobacterium oranimense</name>
    <dbReference type="NCBI Taxonomy" id="421058"/>
    <lineage>
        <taxon>Bacteria</taxon>
        <taxon>Pseudomonadati</taxon>
        <taxon>Bacteroidota</taxon>
        <taxon>Flavobacteriia</taxon>
        <taxon>Flavobacteriales</taxon>
        <taxon>Weeksellaceae</taxon>
        <taxon>Chryseobacterium group</taxon>
        <taxon>Chryseobacterium</taxon>
    </lineage>
</organism>
<dbReference type="eggNOG" id="ENOG502ZYTA">
    <property type="taxonomic scope" value="Bacteria"/>
</dbReference>
<sequence length="55" mass="6073">MKNMRKLNKSDLRVIKGGIIPIGCNSWDPKVRCCRSWDAEHAGNPTCADSPPSFA</sequence>